<keyword evidence="12" id="KW-1185">Reference proteome</keyword>
<evidence type="ECO:0000313" key="12">
    <source>
        <dbReference type="Proteomes" id="UP000199476"/>
    </source>
</evidence>
<sequence length="657" mass="74375">MSSEDGEEVFDVLSEGEEVFAPPESFKEQANAGAELYEIENYQEYWAKEAEKLDWFEKWDQTLRWEPPFAQWFVGGKINASYNCLDRHLDSFRKNKAALIWEGEPGDERVLTYNDLHRKVCKFATVLKNQGVQKGDIVTIYLPMIPEAVIAMLACARIGAPHSVVFAGFGPGSLAQRIENADSSFLITADGYYRRGRLIHHKNKSDQALEQTDKVEQCVVVERCGLDVTMNRDRDYWWKDLMSEVKCETPAVKLDSEDLLFLMYTSGTTGKPKGVVHTIGGYMTHVTSTSKYVFDLKEDDTYWCSADVGWITGHSYIVYGILSNGATAVMYEGAPDYPDNNRTWEIIEKYGVNIFYTAPTAIRSFMKHGKKYPQSHNLNSLRLLGSVGEPINPKVWKWYHKNVGNENCPIVDTWWQTETGGIMLSPLPGVIKTRPGSVTRPLPGISAEVLDEEGEPADSGYLAITKPWPGMLRTVYQNDERYKKTYWSKWDDETYFPADGAKIDEDGYFWILGRIDDVINVSGHRLSTMEIESSLVSHSDVAEAAVVGGSDDLKGQVPVAYVMLQEEAENDKLNNGEDEELDFFNADLEEELKDYVAEDIGAIARPRDVTFVPDLPKTRSGKIMRRLLQDITEEEELSDTTTLKNPEIAEKIQDIYC</sequence>
<dbReference type="CDD" id="cd05966">
    <property type="entry name" value="ACS"/>
    <property type="match status" value="1"/>
</dbReference>
<dbReference type="InterPro" id="IPR000873">
    <property type="entry name" value="AMP-dep_synth/lig_dom"/>
</dbReference>
<dbReference type="Gene3D" id="3.40.50.12780">
    <property type="entry name" value="N-terminal domain of ligase-like"/>
    <property type="match status" value="1"/>
</dbReference>
<evidence type="ECO:0000256" key="6">
    <source>
        <dbReference type="ARBA" id="ARBA00022990"/>
    </source>
</evidence>
<accession>A0A1G9ITE3</accession>
<dbReference type="OrthoDB" id="9778383at2"/>
<dbReference type="GO" id="GO:0019427">
    <property type="term" value="P:acetyl-CoA biosynthetic process from acetate"/>
    <property type="evidence" value="ECO:0007669"/>
    <property type="project" value="UniProtKB-UniRule"/>
</dbReference>
<feature type="domain" description="Acetyl-coenzyme A synthetase N-terminal" evidence="10">
    <location>
        <begin position="39"/>
        <end position="84"/>
    </location>
</feature>
<evidence type="ECO:0000256" key="5">
    <source>
        <dbReference type="ARBA" id="ARBA00022840"/>
    </source>
</evidence>
<dbReference type="STRING" id="321763.SAMN04488692_10361"/>
<gene>
    <name evidence="11" type="ORF">SAMN04488692_10361</name>
</gene>
<reference evidence="11 12" key="1">
    <citation type="submission" date="2016-10" db="EMBL/GenBank/DDBJ databases">
        <authorList>
            <person name="de Groot N.N."/>
        </authorList>
    </citation>
    <scope>NUCLEOTIDE SEQUENCE [LARGE SCALE GENOMIC DNA]</scope>
    <source>
        <strain evidence="11 12">SLAS-1</strain>
    </source>
</reference>
<dbReference type="Proteomes" id="UP000199476">
    <property type="component" value="Unassembled WGS sequence"/>
</dbReference>
<evidence type="ECO:0000256" key="3">
    <source>
        <dbReference type="ARBA" id="ARBA00022598"/>
    </source>
</evidence>
<feature type="domain" description="AMP-dependent synthetase/ligase" evidence="8">
    <location>
        <begin position="93"/>
        <end position="467"/>
    </location>
</feature>
<dbReference type="FunFam" id="3.40.50.12780:FF:000001">
    <property type="entry name" value="Acetyl-coenzyme A synthetase"/>
    <property type="match status" value="1"/>
</dbReference>
<dbReference type="InterPro" id="IPR020845">
    <property type="entry name" value="AMP-binding_CS"/>
</dbReference>
<comment type="similarity">
    <text evidence="1">Belongs to the ATP-dependent AMP-binding enzyme family.</text>
</comment>
<dbReference type="InterPro" id="IPR045851">
    <property type="entry name" value="AMP-bd_C_sf"/>
</dbReference>
<dbReference type="Gene3D" id="3.30.300.30">
    <property type="match status" value="1"/>
</dbReference>
<evidence type="ECO:0000259" key="10">
    <source>
        <dbReference type="Pfam" id="PF16177"/>
    </source>
</evidence>
<dbReference type="Pfam" id="PF00501">
    <property type="entry name" value="AMP-binding"/>
    <property type="match status" value="1"/>
</dbReference>
<name>A0A1G9ITE3_9FIRM</name>
<keyword evidence="5" id="KW-0067">ATP-binding</keyword>
<dbReference type="EMBL" id="FNGO01000003">
    <property type="protein sequence ID" value="SDL28578.1"/>
    <property type="molecule type" value="Genomic_DNA"/>
</dbReference>
<evidence type="ECO:0000259" key="9">
    <source>
        <dbReference type="Pfam" id="PF13193"/>
    </source>
</evidence>
<feature type="domain" description="AMP-binding enzyme C-terminal" evidence="9">
    <location>
        <begin position="530"/>
        <end position="622"/>
    </location>
</feature>
<organism evidence="11 12">
    <name type="scientific">Halarsenatibacter silvermanii</name>
    <dbReference type="NCBI Taxonomy" id="321763"/>
    <lineage>
        <taxon>Bacteria</taxon>
        <taxon>Bacillati</taxon>
        <taxon>Bacillota</taxon>
        <taxon>Clostridia</taxon>
        <taxon>Halanaerobiales</taxon>
        <taxon>Halarsenatibacteraceae</taxon>
        <taxon>Halarsenatibacter</taxon>
    </lineage>
</organism>
<dbReference type="InterPro" id="IPR032387">
    <property type="entry name" value="ACAS_N"/>
</dbReference>
<dbReference type="RefSeq" id="WP_089758210.1">
    <property type="nucleotide sequence ID" value="NZ_FNGO01000003.1"/>
</dbReference>
<dbReference type="EC" id="6.2.1.1" evidence="2 7"/>
<dbReference type="PANTHER" id="PTHR24095">
    <property type="entry name" value="ACETYL-COENZYME A SYNTHETASE"/>
    <property type="match status" value="1"/>
</dbReference>
<evidence type="ECO:0000313" key="11">
    <source>
        <dbReference type="EMBL" id="SDL28578.1"/>
    </source>
</evidence>
<dbReference type="PANTHER" id="PTHR24095:SF14">
    <property type="entry name" value="ACETYL-COENZYME A SYNTHETASE 1"/>
    <property type="match status" value="1"/>
</dbReference>
<evidence type="ECO:0000259" key="8">
    <source>
        <dbReference type="Pfam" id="PF00501"/>
    </source>
</evidence>
<dbReference type="NCBIfam" id="NF001208">
    <property type="entry name" value="PRK00174.1"/>
    <property type="match status" value="1"/>
</dbReference>
<protein>
    <recommendedName>
        <fullName evidence="2 7">Acetate--CoA ligase</fullName>
        <ecNumber evidence="2 7">6.2.1.1</ecNumber>
    </recommendedName>
</protein>
<evidence type="ECO:0000256" key="2">
    <source>
        <dbReference type="ARBA" id="ARBA00013275"/>
    </source>
</evidence>
<dbReference type="GO" id="GO:0003987">
    <property type="term" value="F:acetate-CoA ligase activity"/>
    <property type="evidence" value="ECO:0007669"/>
    <property type="project" value="UniProtKB-UniRule"/>
</dbReference>
<dbReference type="InterPro" id="IPR042099">
    <property type="entry name" value="ANL_N_sf"/>
</dbReference>
<dbReference type="InterPro" id="IPR011904">
    <property type="entry name" value="Ac_CoA_lig"/>
</dbReference>
<keyword evidence="6" id="KW-0007">Acetylation</keyword>
<keyword evidence="4" id="KW-0547">Nucleotide-binding</keyword>
<proteinExistence type="inferred from homology"/>
<evidence type="ECO:0000256" key="4">
    <source>
        <dbReference type="ARBA" id="ARBA00022741"/>
    </source>
</evidence>
<dbReference type="Pfam" id="PF13193">
    <property type="entry name" value="AMP-binding_C"/>
    <property type="match status" value="1"/>
</dbReference>
<keyword evidence="3" id="KW-0436">Ligase</keyword>
<dbReference type="AlphaFoldDB" id="A0A1G9ITE3"/>
<dbReference type="GO" id="GO:0016208">
    <property type="term" value="F:AMP binding"/>
    <property type="evidence" value="ECO:0007669"/>
    <property type="project" value="InterPro"/>
</dbReference>
<evidence type="ECO:0000256" key="7">
    <source>
        <dbReference type="NCBIfam" id="TIGR02188"/>
    </source>
</evidence>
<dbReference type="PROSITE" id="PS00455">
    <property type="entry name" value="AMP_BINDING"/>
    <property type="match status" value="1"/>
</dbReference>
<dbReference type="GO" id="GO:0005524">
    <property type="term" value="F:ATP binding"/>
    <property type="evidence" value="ECO:0007669"/>
    <property type="project" value="UniProtKB-KW"/>
</dbReference>
<dbReference type="NCBIfam" id="TIGR02188">
    <property type="entry name" value="Ac_CoA_lig_AcsA"/>
    <property type="match status" value="1"/>
</dbReference>
<dbReference type="SUPFAM" id="SSF56801">
    <property type="entry name" value="Acetyl-CoA synthetase-like"/>
    <property type="match status" value="1"/>
</dbReference>
<dbReference type="InterPro" id="IPR025110">
    <property type="entry name" value="AMP-bd_C"/>
</dbReference>
<evidence type="ECO:0000256" key="1">
    <source>
        <dbReference type="ARBA" id="ARBA00006432"/>
    </source>
</evidence>
<dbReference type="Pfam" id="PF16177">
    <property type="entry name" value="ACAS_N"/>
    <property type="match status" value="1"/>
</dbReference>